<gene>
    <name evidence="2" type="ORF">GCM10007964_25580</name>
</gene>
<proteinExistence type="predicted"/>
<reference evidence="2" key="2">
    <citation type="submission" date="2020-09" db="EMBL/GenBank/DDBJ databases">
        <authorList>
            <person name="Sun Q."/>
            <person name="Ohkuma M."/>
        </authorList>
    </citation>
    <scope>NUCLEOTIDE SEQUENCE</scope>
    <source>
        <strain evidence="2">JCM 13064</strain>
    </source>
</reference>
<dbReference type="EMBL" id="BMNT01000012">
    <property type="protein sequence ID" value="GGK81810.1"/>
    <property type="molecule type" value="Genomic_DNA"/>
</dbReference>
<evidence type="ECO:0000313" key="2">
    <source>
        <dbReference type="EMBL" id="GGK81810.1"/>
    </source>
</evidence>
<accession>A0A917VH97</accession>
<comment type="caution">
    <text evidence="2">The sequence shown here is derived from an EMBL/GenBank/DDBJ whole genome shotgun (WGS) entry which is preliminary data.</text>
</comment>
<dbReference type="Proteomes" id="UP000645217">
    <property type="component" value="Unassembled WGS sequence"/>
</dbReference>
<dbReference type="AlphaFoldDB" id="A0A917VH97"/>
<evidence type="ECO:0000313" key="3">
    <source>
        <dbReference type="Proteomes" id="UP000645217"/>
    </source>
</evidence>
<protein>
    <submittedName>
        <fullName evidence="2">Uncharacterized protein</fullName>
    </submittedName>
</protein>
<name>A0A917VH97_9ACTN</name>
<feature type="region of interest" description="Disordered" evidence="1">
    <location>
        <begin position="1"/>
        <end position="21"/>
    </location>
</feature>
<organism evidence="2 3">
    <name type="scientific">Sphaerisporangium melleum</name>
    <dbReference type="NCBI Taxonomy" id="321316"/>
    <lineage>
        <taxon>Bacteria</taxon>
        <taxon>Bacillati</taxon>
        <taxon>Actinomycetota</taxon>
        <taxon>Actinomycetes</taxon>
        <taxon>Streptosporangiales</taxon>
        <taxon>Streptosporangiaceae</taxon>
        <taxon>Sphaerisporangium</taxon>
    </lineage>
</organism>
<sequence>MRGASVPEVPSRTEPGAGAMSVQSLERRDGVLVVYVDAGDVVVFLYASQPTASSTQAGEDLDAIVVDVHRRTEAGDRRLRLLLDGSPVQPLPLAASFTPGSASSQRGDLALPTAEHIERHSHE</sequence>
<evidence type="ECO:0000256" key="1">
    <source>
        <dbReference type="SAM" id="MobiDB-lite"/>
    </source>
</evidence>
<keyword evidence="3" id="KW-1185">Reference proteome</keyword>
<reference evidence="2" key="1">
    <citation type="journal article" date="2014" name="Int. J. Syst. Evol. Microbiol.">
        <title>Complete genome sequence of Corynebacterium casei LMG S-19264T (=DSM 44701T), isolated from a smear-ripened cheese.</title>
        <authorList>
            <consortium name="US DOE Joint Genome Institute (JGI-PGF)"/>
            <person name="Walter F."/>
            <person name="Albersmeier A."/>
            <person name="Kalinowski J."/>
            <person name="Ruckert C."/>
        </authorList>
    </citation>
    <scope>NUCLEOTIDE SEQUENCE</scope>
    <source>
        <strain evidence="2">JCM 13064</strain>
    </source>
</reference>
<feature type="region of interest" description="Disordered" evidence="1">
    <location>
        <begin position="88"/>
        <end position="123"/>
    </location>
</feature>
<dbReference type="RefSeq" id="WP_189163199.1">
    <property type="nucleotide sequence ID" value="NZ_BMNT01000012.1"/>
</dbReference>